<dbReference type="Proteomes" id="UP001218188">
    <property type="component" value="Unassembled WGS sequence"/>
</dbReference>
<name>A0AAD6WXF8_9AGAR</name>
<accession>A0AAD6WXF8</accession>
<dbReference type="EMBL" id="JARJCM010000131">
    <property type="protein sequence ID" value="KAJ7026946.1"/>
    <property type="molecule type" value="Genomic_DNA"/>
</dbReference>
<reference evidence="2" key="1">
    <citation type="submission" date="2023-03" db="EMBL/GenBank/DDBJ databases">
        <title>Massive genome expansion in bonnet fungi (Mycena s.s.) driven by repeated elements and novel gene families across ecological guilds.</title>
        <authorList>
            <consortium name="Lawrence Berkeley National Laboratory"/>
            <person name="Harder C.B."/>
            <person name="Miyauchi S."/>
            <person name="Viragh M."/>
            <person name="Kuo A."/>
            <person name="Thoen E."/>
            <person name="Andreopoulos B."/>
            <person name="Lu D."/>
            <person name="Skrede I."/>
            <person name="Drula E."/>
            <person name="Henrissat B."/>
            <person name="Morin E."/>
            <person name="Kohler A."/>
            <person name="Barry K."/>
            <person name="LaButti K."/>
            <person name="Morin E."/>
            <person name="Salamov A."/>
            <person name="Lipzen A."/>
            <person name="Mereny Z."/>
            <person name="Hegedus B."/>
            <person name="Baldrian P."/>
            <person name="Stursova M."/>
            <person name="Weitz H."/>
            <person name="Taylor A."/>
            <person name="Grigoriev I.V."/>
            <person name="Nagy L.G."/>
            <person name="Martin F."/>
            <person name="Kauserud H."/>
        </authorList>
    </citation>
    <scope>NUCLEOTIDE SEQUENCE</scope>
    <source>
        <strain evidence="2">CBHHK200</strain>
    </source>
</reference>
<evidence type="ECO:0008006" key="4">
    <source>
        <dbReference type="Google" id="ProtNLM"/>
    </source>
</evidence>
<proteinExistence type="predicted"/>
<evidence type="ECO:0000313" key="3">
    <source>
        <dbReference type="Proteomes" id="UP001218188"/>
    </source>
</evidence>
<protein>
    <recommendedName>
        <fullName evidence="4">F-box domain-containing protein</fullName>
    </recommendedName>
</protein>
<evidence type="ECO:0000313" key="2">
    <source>
        <dbReference type="EMBL" id="KAJ7026946.1"/>
    </source>
</evidence>
<dbReference type="InterPro" id="IPR032675">
    <property type="entry name" value="LRR_dom_sf"/>
</dbReference>
<dbReference type="Gene3D" id="3.80.10.10">
    <property type="entry name" value="Ribonuclease Inhibitor"/>
    <property type="match status" value="1"/>
</dbReference>
<dbReference type="AlphaFoldDB" id="A0AAD6WXF8"/>
<feature type="coiled-coil region" evidence="1">
    <location>
        <begin position="3"/>
        <end position="37"/>
    </location>
</feature>
<comment type="caution">
    <text evidence="2">The sequence shown here is derived from an EMBL/GenBank/DDBJ whole genome shotgun (WGS) entry which is preliminary data.</text>
</comment>
<dbReference type="SUPFAM" id="SSF52047">
    <property type="entry name" value="RNI-like"/>
    <property type="match status" value="1"/>
</dbReference>
<gene>
    <name evidence="2" type="ORF">C8F04DRAFT_100504</name>
</gene>
<organism evidence="2 3">
    <name type="scientific">Mycena alexandri</name>
    <dbReference type="NCBI Taxonomy" id="1745969"/>
    <lineage>
        <taxon>Eukaryota</taxon>
        <taxon>Fungi</taxon>
        <taxon>Dikarya</taxon>
        <taxon>Basidiomycota</taxon>
        <taxon>Agaricomycotina</taxon>
        <taxon>Agaricomycetes</taxon>
        <taxon>Agaricomycetidae</taxon>
        <taxon>Agaricales</taxon>
        <taxon>Marasmiineae</taxon>
        <taxon>Mycenaceae</taxon>
        <taxon>Mycena</taxon>
    </lineage>
</organism>
<keyword evidence="3" id="KW-1185">Reference proteome</keyword>
<evidence type="ECO:0000256" key="1">
    <source>
        <dbReference type="SAM" id="Coils"/>
    </source>
</evidence>
<sequence>MSVRELEARIVEISADIEVQKELVKQLERSKSAVQRQLNSLRDPMVRLPLEISSEIFLQCLYWNTHCPTPRSAPMLLMSICIPWSEIALSNSVLWSTIRLNFPSAQILRLWLQRARNHACSVTLERALNHVVANVLTEYSMRLKHLKIYDEDGVSSSALAAGGSFPSLETLTIGSVINDEEQLNTFSLNDVIELLRLAPNLVECTLDTVYTYDDISAPTMLVLPNLTCMKSGRTLLEPALLSHDDILFHLSLPALQTLFIPFNRISDADFLLFLERSSPPLQKLVIGADLSFSELDQYLRLLPSLKYLELFTTSETFTNDFFPALADSSAQFVPELRMLKIKHAIPDFVHETLLPALFARRTRLASFEFTATHWRCRWSLDASVSDALGQLAVGGMEIYIKGASGVFFKSSPDLA</sequence>
<keyword evidence="1" id="KW-0175">Coiled coil</keyword>